<dbReference type="EMBL" id="CP060139">
    <property type="protein sequence ID" value="QNR23562.1"/>
    <property type="molecule type" value="Genomic_DNA"/>
</dbReference>
<feature type="signal peptide" evidence="2">
    <location>
        <begin position="1"/>
        <end position="17"/>
    </location>
</feature>
<feature type="domain" description="Lnb N-terminal periplasmic" evidence="3">
    <location>
        <begin position="25"/>
        <end position="162"/>
    </location>
</feature>
<evidence type="ECO:0000256" key="1">
    <source>
        <dbReference type="SAM" id="Phobius"/>
    </source>
</evidence>
<protein>
    <submittedName>
        <fullName evidence="5">DUF4105 domain-containing protein</fullName>
    </submittedName>
</protein>
<organism evidence="5 6">
    <name type="scientific">Croceimicrobium hydrocarbonivorans</name>
    <dbReference type="NCBI Taxonomy" id="2761580"/>
    <lineage>
        <taxon>Bacteria</taxon>
        <taxon>Pseudomonadati</taxon>
        <taxon>Bacteroidota</taxon>
        <taxon>Flavobacteriia</taxon>
        <taxon>Flavobacteriales</taxon>
        <taxon>Owenweeksiaceae</taxon>
        <taxon>Croceimicrobium</taxon>
    </lineage>
</organism>
<proteinExistence type="predicted"/>
<sequence length="390" mass="45484">MKRILFLILLSSQLLSAQRPLSAQAEISLITCGPGQNELYSAFGHSAVRVKDPAQNIDWVFNYGIFDFDQPNFYLNFARGHLLYMLAVSDWQRFQYGYRREGRYVHEQVLDLDSLQAQAYFEFLWTNARPENRDYYYDYFYDNCATRVRDGLELAMGEGQVKFKDSTFYQPSLSIRELCDEYLEYQPWGDLGIDLCLGLPMDKQADARIEMFLPDLLEAAFAEALIKDEQGTRPLVKESRVVYPQIAKPQKSWWRPLVFFSALFVIGGLLSWLYFKKPKTLRLFDALVFGISGLLGLLLLILWLFTDHKAAAYNFNILLFLPTHLLLIPSILRGKFAAWMMAYLKFMPIFYAVLLLTWFWLPQQLHMGLMPFAMLLMLRTWHLSRHGKSA</sequence>
<dbReference type="AlphaFoldDB" id="A0A7H0VCW4"/>
<dbReference type="KEGG" id="chyd:H4K34_14415"/>
<keyword evidence="1" id="KW-0812">Transmembrane</keyword>
<evidence type="ECO:0000256" key="2">
    <source>
        <dbReference type="SAM" id="SignalP"/>
    </source>
</evidence>
<dbReference type="RefSeq" id="WP_210758094.1">
    <property type="nucleotide sequence ID" value="NZ_CP060139.1"/>
</dbReference>
<keyword evidence="1" id="KW-0472">Membrane</keyword>
<feature type="transmembrane region" description="Helical" evidence="1">
    <location>
        <begin position="287"/>
        <end position="305"/>
    </location>
</feature>
<gene>
    <name evidence="5" type="ORF">H4K34_14415</name>
</gene>
<feature type="transmembrane region" description="Helical" evidence="1">
    <location>
        <begin position="253"/>
        <end position="275"/>
    </location>
</feature>
<dbReference type="Pfam" id="PF13387">
    <property type="entry name" value="Lnb_N"/>
    <property type="match status" value="1"/>
</dbReference>
<evidence type="ECO:0000259" key="4">
    <source>
        <dbReference type="Pfam" id="PF25221"/>
    </source>
</evidence>
<dbReference type="InterPro" id="IPR025178">
    <property type="entry name" value="Lnb_N"/>
</dbReference>
<feature type="domain" description="Lnb-like transmembrane" evidence="4">
    <location>
        <begin position="250"/>
        <end position="381"/>
    </location>
</feature>
<dbReference type="Proteomes" id="UP000516305">
    <property type="component" value="Chromosome"/>
</dbReference>
<reference evidence="5 6" key="1">
    <citation type="submission" date="2020-08" db="EMBL/GenBank/DDBJ databases">
        <title>Croceimicrobium hydrocarbonivorans gen. nov., sp. nov., a novel marine bacterium isolated from a bacterial consortium that degrades polyethylene terephthalate.</title>
        <authorList>
            <person name="Liu R."/>
        </authorList>
    </citation>
    <scope>NUCLEOTIDE SEQUENCE [LARGE SCALE GENOMIC DNA]</scope>
    <source>
        <strain evidence="5 6">A20-9</strain>
    </source>
</reference>
<evidence type="ECO:0000313" key="5">
    <source>
        <dbReference type="EMBL" id="QNR23562.1"/>
    </source>
</evidence>
<evidence type="ECO:0000313" key="6">
    <source>
        <dbReference type="Proteomes" id="UP000516305"/>
    </source>
</evidence>
<keyword evidence="1" id="KW-1133">Transmembrane helix</keyword>
<accession>A0A7H0VCW4</accession>
<name>A0A7H0VCW4_9FLAO</name>
<keyword evidence="6" id="KW-1185">Reference proteome</keyword>
<feature type="transmembrane region" description="Helical" evidence="1">
    <location>
        <begin position="311"/>
        <end position="331"/>
    </location>
</feature>
<keyword evidence="2" id="KW-0732">Signal</keyword>
<evidence type="ECO:0000259" key="3">
    <source>
        <dbReference type="Pfam" id="PF13387"/>
    </source>
</evidence>
<feature type="transmembrane region" description="Helical" evidence="1">
    <location>
        <begin position="343"/>
        <end position="361"/>
    </location>
</feature>
<dbReference type="InterPro" id="IPR057436">
    <property type="entry name" value="5TMH_Lnb"/>
</dbReference>
<dbReference type="Pfam" id="PF25221">
    <property type="entry name" value="5TMH_Lnb"/>
    <property type="match status" value="1"/>
</dbReference>
<feature type="chain" id="PRO_5029017584" evidence="2">
    <location>
        <begin position="18"/>
        <end position="390"/>
    </location>
</feature>